<dbReference type="Proteomes" id="UP000252733">
    <property type="component" value="Unassembled WGS sequence"/>
</dbReference>
<organism evidence="1 2">
    <name type="scientific">Marinilabilia salmonicolor</name>
    <dbReference type="NCBI Taxonomy" id="989"/>
    <lineage>
        <taxon>Bacteria</taxon>
        <taxon>Pseudomonadati</taxon>
        <taxon>Bacteroidota</taxon>
        <taxon>Bacteroidia</taxon>
        <taxon>Marinilabiliales</taxon>
        <taxon>Marinilabiliaceae</taxon>
        <taxon>Marinilabilia</taxon>
    </lineage>
</organism>
<evidence type="ECO:0000313" key="2">
    <source>
        <dbReference type="Proteomes" id="UP000252733"/>
    </source>
</evidence>
<protein>
    <submittedName>
        <fullName evidence="1">Uncharacterized protein</fullName>
    </submittedName>
</protein>
<name>A0A2T0XDD1_9BACT</name>
<comment type="caution">
    <text evidence="1">The sequence shown here is derived from an EMBL/GenBank/DDBJ whole genome shotgun (WGS) entry which is preliminary data.</text>
</comment>
<gene>
    <name evidence="1" type="ORF">DFO77_10892</name>
</gene>
<reference evidence="1 2" key="1">
    <citation type="submission" date="2018-07" db="EMBL/GenBank/DDBJ databases">
        <title>Freshwater and sediment microbial communities from various areas in North America, analyzing microbe dynamics in response to fracking.</title>
        <authorList>
            <person name="Lamendella R."/>
        </authorList>
    </citation>
    <scope>NUCLEOTIDE SEQUENCE [LARGE SCALE GENOMIC DNA]</scope>
    <source>
        <strain evidence="1 2">160A</strain>
    </source>
</reference>
<dbReference type="EMBL" id="QPIZ01000008">
    <property type="protein sequence ID" value="RCW36650.1"/>
    <property type="molecule type" value="Genomic_DNA"/>
</dbReference>
<keyword evidence="2" id="KW-1185">Reference proteome</keyword>
<accession>A0A2T0XDD1</accession>
<sequence length="36" mass="4394">MINQLRNMNVLDKIDLKIVHYFLHQFHLRLSIFLAV</sequence>
<evidence type="ECO:0000313" key="1">
    <source>
        <dbReference type="EMBL" id="RCW36650.1"/>
    </source>
</evidence>
<proteinExistence type="predicted"/>
<dbReference type="AlphaFoldDB" id="A0A2T0XDD1"/>